<name>A0A914XMT2_9BILA</name>
<protein>
    <submittedName>
        <fullName evidence="2">Uncharacterized protein</fullName>
    </submittedName>
</protein>
<evidence type="ECO:0000313" key="1">
    <source>
        <dbReference type="Proteomes" id="UP000887566"/>
    </source>
</evidence>
<dbReference type="WBParaSite" id="PSAMB.scaffold88size82278.g1677.t1">
    <property type="protein sequence ID" value="PSAMB.scaffold88size82278.g1677.t1"/>
    <property type="gene ID" value="PSAMB.scaffold88size82278.g1677"/>
</dbReference>
<dbReference type="Proteomes" id="UP000887566">
    <property type="component" value="Unplaced"/>
</dbReference>
<dbReference type="AlphaFoldDB" id="A0A914XMT2"/>
<proteinExistence type="predicted"/>
<evidence type="ECO:0000313" key="2">
    <source>
        <dbReference type="WBParaSite" id="PSAMB.scaffold88size82278.g1677.t1"/>
    </source>
</evidence>
<organism evidence="1 2">
    <name type="scientific">Plectus sambesii</name>
    <dbReference type="NCBI Taxonomy" id="2011161"/>
    <lineage>
        <taxon>Eukaryota</taxon>
        <taxon>Metazoa</taxon>
        <taxon>Ecdysozoa</taxon>
        <taxon>Nematoda</taxon>
        <taxon>Chromadorea</taxon>
        <taxon>Plectida</taxon>
        <taxon>Plectina</taxon>
        <taxon>Plectoidea</taxon>
        <taxon>Plectidae</taxon>
        <taxon>Plectus</taxon>
    </lineage>
</organism>
<reference evidence="2" key="1">
    <citation type="submission" date="2022-11" db="UniProtKB">
        <authorList>
            <consortium name="WormBaseParasite"/>
        </authorList>
    </citation>
    <scope>IDENTIFICATION</scope>
</reference>
<accession>A0A914XMT2</accession>
<keyword evidence="1" id="KW-1185">Reference proteome</keyword>
<sequence length="121" mass="13944">MSMTLMELAQSIIPNELTFASRERQVYNSYSMMRYYMNDEQIPKAFLDDANGAIKSWDGQIDRIAGCRNDTNNTRTLAFWTPDILGAAKCANVYVEYDGECIILSFMQKLLKELEPTCCWM</sequence>